<feature type="compositionally biased region" description="Polar residues" evidence="1">
    <location>
        <begin position="40"/>
        <end position="53"/>
    </location>
</feature>
<feature type="region of interest" description="Disordered" evidence="1">
    <location>
        <begin position="1"/>
        <end position="53"/>
    </location>
</feature>
<evidence type="ECO:0000313" key="3">
    <source>
        <dbReference type="Proteomes" id="UP001208689"/>
    </source>
</evidence>
<evidence type="ECO:0000313" key="2">
    <source>
        <dbReference type="EMBL" id="UYP46258.1"/>
    </source>
</evidence>
<proteinExistence type="predicted"/>
<feature type="compositionally biased region" description="Basic residues" evidence="1">
    <location>
        <begin position="23"/>
        <end position="37"/>
    </location>
</feature>
<evidence type="ECO:0008006" key="4">
    <source>
        <dbReference type="Google" id="ProtNLM"/>
    </source>
</evidence>
<organism evidence="2 3">
    <name type="scientific">Candidatus Lokiarchaeum ossiferum</name>
    <dbReference type="NCBI Taxonomy" id="2951803"/>
    <lineage>
        <taxon>Archaea</taxon>
        <taxon>Promethearchaeati</taxon>
        <taxon>Promethearchaeota</taxon>
        <taxon>Promethearchaeia</taxon>
        <taxon>Promethearchaeales</taxon>
        <taxon>Promethearchaeaceae</taxon>
        <taxon>Candidatus Lokiarchaeum</taxon>
    </lineage>
</organism>
<dbReference type="EMBL" id="CP104013">
    <property type="protein sequence ID" value="UYP46258.1"/>
    <property type="molecule type" value="Genomic_DNA"/>
</dbReference>
<name>A0ABY6HRW8_9ARCH</name>
<gene>
    <name evidence="2" type="ORF">NEF87_002543</name>
</gene>
<reference evidence="2" key="1">
    <citation type="submission" date="2022-09" db="EMBL/GenBank/DDBJ databases">
        <title>Actin cytoskeleton and complex cell architecture in an #Asgard archaeon.</title>
        <authorList>
            <person name="Ponce Toledo R.I."/>
            <person name="Schleper C."/>
            <person name="Rodrigues Oliveira T."/>
            <person name="Wollweber F."/>
            <person name="Xu J."/>
            <person name="Rittmann S."/>
            <person name="Klingl A."/>
            <person name="Pilhofer M."/>
        </authorList>
    </citation>
    <scope>NUCLEOTIDE SEQUENCE</scope>
    <source>
        <strain evidence="2">B-35</strain>
    </source>
</reference>
<keyword evidence="3" id="KW-1185">Reference proteome</keyword>
<dbReference type="Proteomes" id="UP001208689">
    <property type="component" value="Chromosome"/>
</dbReference>
<accession>A0ABY6HRW8</accession>
<evidence type="ECO:0000256" key="1">
    <source>
        <dbReference type="SAM" id="MobiDB-lite"/>
    </source>
</evidence>
<protein>
    <recommendedName>
        <fullName evidence="4">Transposase</fullName>
    </recommendedName>
</protein>
<sequence>MAESKLMWMKQNESRYLSPQKPGKYKRPSRGNARLRHLSVPQQKENSPQTTMDSFLGTKKSEIFDEEFSKADFQLLTARWKKKFLEEVPAN</sequence>